<dbReference type="InterPro" id="IPR016181">
    <property type="entry name" value="Acyl_CoA_acyltransferase"/>
</dbReference>
<evidence type="ECO:0000313" key="2">
    <source>
        <dbReference type="EMBL" id="HHJ52239.1"/>
    </source>
</evidence>
<dbReference type="GO" id="GO:0016747">
    <property type="term" value="F:acyltransferase activity, transferring groups other than amino-acyl groups"/>
    <property type="evidence" value="ECO:0007669"/>
    <property type="project" value="InterPro"/>
</dbReference>
<dbReference type="Proteomes" id="UP000886124">
    <property type="component" value="Unassembled WGS sequence"/>
</dbReference>
<dbReference type="EMBL" id="DROD01000238">
    <property type="protein sequence ID" value="HHJ52239.1"/>
    <property type="molecule type" value="Genomic_DNA"/>
</dbReference>
<protein>
    <submittedName>
        <fullName evidence="2">N-acetyltransferase</fullName>
    </submittedName>
</protein>
<dbReference type="PANTHER" id="PTHR43415:SF3">
    <property type="entry name" value="GNAT-FAMILY ACETYLTRANSFERASE"/>
    <property type="match status" value="1"/>
</dbReference>
<proteinExistence type="predicted"/>
<organism evidence="2">
    <name type="scientific">Caldithrix abyssi</name>
    <dbReference type="NCBI Taxonomy" id="187145"/>
    <lineage>
        <taxon>Bacteria</taxon>
        <taxon>Pseudomonadati</taxon>
        <taxon>Calditrichota</taxon>
        <taxon>Calditrichia</taxon>
        <taxon>Calditrichales</taxon>
        <taxon>Calditrichaceae</taxon>
        <taxon>Caldithrix</taxon>
    </lineage>
</organism>
<dbReference type="Pfam" id="PF13420">
    <property type="entry name" value="Acetyltransf_4"/>
    <property type="match status" value="1"/>
</dbReference>
<dbReference type="Gene3D" id="3.40.630.30">
    <property type="match status" value="1"/>
</dbReference>
<sequence>MILNHENIQLVSTNPGDPEVKALLTSYEDVKNLTELHQYPANMPTTMQFRIEFDGKVVGEVSLKSIRWFNRKAELSIFLAKEYRGRGLGKQALEAIMDYAFEKMNLHRLEAEVVAYNPDVVAMMKKMGFKEEGTLREAKYYNGKYYDIYRFGLLRPEYRQRWKK</sequence>
<dbReference type="SUPFAM" id="SSF55729">
    <property type="entry name" value="Acyl-CoA N-acyltransferases (Nat)"/>
    <property type="match status" value="1"/>
</dbReference>
<dbReference type="AlphaFoldDB" id="A0A7V5UEJ3"/>
<feature type="domain" description="N-acetyltransferase" evidence="1">
    <location>
        <begin position="8"/>
        <end position="152"/>
    </location>
</feature>
<comment type="caution">
    <text evidence="2">The sequence shown here is derived from an EMBL/GenBank/DDBJ whole genome shotgun (WGS) entry which is preliminary data.</text>
</comment>
<evidence type="ECO:0000259" key="1">
    <source>
        <dbReference type="PROSITE" id="PS51186"/>
    </source>
</evidence>
<name>A0A7V5UEJ3_CALAY</name>
<reference evidence="2" key="1">
    <citation type="journal article" date="2020" name="mSystems">
        <title>Genome- and Community-Level Interaction Insights into Carbon Utilization and Element Cycling Functions of Hydrothermarchaeota in Hydrothermal Sediment.</title>
        <authorList>
            <person name="Zhou Z."/>
            <person name="Liu Y."/>
            <person name="Xu W."/>
            <person name="Pan J."/>
            <person name="Luo Z.H."/>
            <person name="Li M."/>
        </authorList>
    </citation>
    <scope>NUCLEOTIDE SEQUENCE [LARGE SCALE GENOMIC DNA]</scope>
    <source>
        <strain evidence="2">HyVt-527</strain>
    </source>
</reference>
<dbReference type="PANTHER" id="PTHR43415">
    <property type="entry name" value="SPERMIDINE N(1)-ACETYLTRANSFERASE"/>
    <property type="match status" value="1"/>
</dbReference>
<accession>A0A7V5UEJ3</accession>
<dbReference type="InterPro" id="IPR000182">
    <property type="entry name" value="GNAT_dom"/>
</dbReference>
<dbReference type="PROSITE" id="PS51186">
    <property type="entry name" value="GNAT"/>
    <property type="match status" value="1"/>
</dbReference>
<dbReference type="CDD" id="cd04301">
    <property type="entry name" value="NAT_SF"/>
    <property type="match status" value="1"/>
</dbReference>
<gene>
    <name evidence="2" type="ORF">ENJ89_03510</name>
</gene>